<dbReference type="Proteomes" id="UP001440612">
    <property type="component" value="Chromosome"/>
</dbReference>
<feature type="domain" description="VWFA" evidence="5">
    <location>
        <begin position="211"/>
        <end position="392"/>
    </location>
</feature>
<dbReference type="InterPro" id="IPR036465">
    <property type="entry name" value="vWFA_dom_sf"/>
</dbReference>
<reference evidence="7" key="1">
    <citation type="submission" date="2024-04" db="EMBL/GenBank/DDBJ databases">
        <title>Phylogenomic analyses of a clade within the roseobacter group suggest taxonomic reassignments of species of the genera Aestuariivita, Citreicella, Loktanella, Nautella, Pelagibaca, Ruegeria, Thalassobius, Thiobacimonas and Tropicibacter, and the proposal o.</title>
        <authorList>
            <person name="Jeon C.O."/>
        </authorList>
    </citation>
    <scope>NUCLEOTIDE SEQUENCE [LARGE SCALE GENOMIC DNA]</scope>
    <source>
        <strain evidence="7">BS5-3</strain>
    </source>
</reference>
<keyword evidence="3 4" id="KW-0732">Signal</keyword>
<dbReference type="Gene3D" id="3.40.50.410">
    <property type="entry name" value="von Willebrand factor, type A domain"/>
    <property type="match status" value="1"/>
</dbReference>
<sequence>MQFTPKTLLMLGPLAVVAACSAPSYGPPPVSVLEESAINAPVAAPEVLAAPVLVDSAPSVIERRIVKPAPAPTPQVSAGVLTAGDIDDTLNLARFLRYQDEASETLGWRAAALDAPIMAQLRGPSGAPAPGVRFTLRKPGEADPFYDGYSGVDGRITVFPRALGAGRPRQIELHAFPEAGGPAVAAQLQTGTGRQVVTLPSENAWSPDFMDLVFVIDATGSMGDELKWLSEEIGQISRAARTAAPGVDIRYGLVVYRSPGDPQPVRNYGFTNNINQFTSWVAAQNAWGGAGGPEMVAHALDEAVQLNWRRGKGERLLFQIGDEPPRAWHAGRYYSAAETAAANGIQVFGLAASGTEASLEYLMRQGSVMTGGRYLFLTDDSGVGLSHAEPTISCYQVTRLNDLMIRVLRSELSGRRVEAPAADVIREVGSYQGGICRD</sequence>
<name>A0ABZ2V5W6_9RHOB</name>
<feature type="signal peptide" evidence="4">
    <location>
        <begin position="1"/>
        <end position="18"/>
    </location>
</feature>
<dbReference type="SUPFAM" id="SSF53300">
    <property type="entry name" value="vWA-like"/>
    <property type="match status" value="1"/>
</dbReference>
<dbReference type="InterPro" id="IPR056861">
    <property type="entry name" value="HMCN1-like_VWA"/>
</dbReference>
<dbReference type="SMART" id="SM00327">
    <property type="entry name" value="VWA"/>
    <property type="match status" value="1"/>
</dbReference>
<dbReference type="InterPro" id="IPR052969">
    <property type="entry name" value="Thr-specific_kinase-like"/>
</dbReference>
<keyword evidence="2" id="KW-0964">Secreted</keyword>
<organism evidence="6 7">
    <name type="scientific">Yoonia phaeophyticola</name>
    <dbReference type="NCBI Taxonomy" id="3137369"/>
    <lineage>
        <taxon>Bacteria</taxon>
        <taxon>Pseudomonadati</taxon>
        <taxon>Pseudomonadota</taxon>
        <taxon>Alphaproteobacteria</taxon>
        <taxon>Rhodobacterales</taxon>
        <taxon>Paracoccaceae</taxon>
        <taxon>Yoonia</taxon>
    </lineage>
</organism>
<dbReference type="CDD" id="cd00198">
    <property type="entry name" value="vWFA"/>
    <property type="match status" value="1"/>
</dbReference>
<evidence type="ECO:0000256" key="4">
    <source>
        <dbReference type="SAM" id="SignalP"/>
    </source>
</evidence>
<keyword evidence="7" id="KW-1185">Reference proteome</keyword>
<protein>
    <submittedName>
        <fullName evidence="6">VWA domain-containing protein</fullName>
    </submittedName>
</protein>
<feature type="chain" id="PRO_5047236204" evidence="4">
    <location>
        <begin position="19"/>
        <end position="438"/>
    </location>
</feature>
<evidence type="ECO:0000313" key="7">
    <source>
        <dbReference type="Proteomes" id="UP001440612"/>
    </source>
</evidence>
<evidence type="ECO:0000259" key="5">
    <source>
        <dbReference type="PROSITE" id="PS50234"/>
    </source>
</evidence>
<dbReference type="InterPro" id="IPR002035">
    <property type="entry name" value="VWF_A"/>
</dbReference>
<evidence type="ECO:0000256" key="2">
    <source>
        <dbReference type="ARBA" id="ARBA00022525"/>
    </source>
</evidence>
<gene>
    <name evidence="6" type="ORF">AABB29_04620</name>
</gene>
<dbReference type="PROSITE" id="PS51257">
    <property type="entry name" value="PROKAR_LIPOPROTEIN"/>
    <property type="match status" value="1"/>
</dbReference>
<dbReference type="PROSITE" id="PS50234">
    <property type="entry name" value="VWFA"/>
    <property type="match status" value="1"/>
</dbReference>
<accession>A0ABZ2V5W6</accession>
<dbReference type="Pfam" id="PF25106">
    <property type="entry name" value="VWA_4"/>
    <property type="match status" value="1"/>
</dbReference>
<evidence type="ECO:0000313" key="6">
    <source>
        <dbReference type="EMBL" id="WZC49938.1"/>
    </source>
</evidence>
<proteinExistence type="predicted"/>
<comment type="subcellular location">
    <subcellularLocation>
        <location evidence="1">Secreted</location>
    </subcellularLocation>
</comment>
<dbReference type="EMBL" id="CP150951">
    <property type="protein sequence ID" value="WZC49938.1"/>
    <property type="molecule type" value="Genomic_DNA"/>
</dbReference>
<evidence type="ECO:0000256" key="1">
    <source>
        <dbReference type="ARBA" id="ARBA00004613"/>
    </source>
</evidence>
<dbReference type="RefSeq" id="WP_341368048.1">
    <property type="nucleotide sequence ID" value="NZ_CP150951.2"/>
</dbReference>
<dbReference type="PANTHER" id="PTHR47763">
    <property type="entry name" value="ALPHA-PROTEIN KINASE VWKA"/>
    <property type="match status" value="1"/>
</dbReference>
<evidence type="ECO:0000256" key="3">
    <source>
        <dbReference type="ARBA" id="ARBA00022729"/>
    </source>
</evidence>